<accession>A0A1H7M2L4</accession>
<dbReference type="EMBL" id="FOAF01000001">
    <property type="protein sequence ID" value="SEL05500.1"/>
    <property type="molecule type" value="Genomic_DNA"/>
</dbReference>
<keyword evidence="2" id="KW-0675">Receptor</keyword>
<reference evidence="3" key="1">
    <citation type="submission" date="2016-10" db="EMBL/GenBank/DDBJ databases">
        <authorList>
            <person name="Varghese N."/>
            <person name="Submissions S."/>
        </authorList>
    </citation>
    <scope>NUCLEOTIDE SEQUENCE [LARGE SCALE GENOMIC DNA]</scope>
    <source>
        <strain evidence="3">DSM 18733</strain>
    </source>
</reference>
<proteinExistence type="predicted"/>
<dbReference type="SUPFAM" id="SSF56935">
    <property type="entry name" value="Porins"/>
    <property type="match status" value="1"/>
</dbReference>
<gene>
    <name evidence="2" type="ORF">SAMN05661044_01844</name>
</gene>
<keyword evidence="1" id="KW-0732">Signal</keyword>
<protein>
    <submittedName>
        <fullName evidence="2">Outer membrane receptor proteins, mostly Fe transport</fullName>
    </submittedName>
</protein>
<evidence type="ECO:0000313" key="2">
    <source>
        <dbReference type="EMBL" id="SEL05500.1"/>
    </source>
</evidence>
<dbReference type="RefSeq" id="WP_093322492.1">
    <property type="nucleotide sequence ID" value="NZ_FOAF01000001.1"/>
</dbReference>
<feature type="signal peptide" evidence="1">
    <location>
        <begin position="1"/>
        <end position="18"/>
    </location>
</feature>
<keyword evidence="3" id="KW-1185">Reference proteome</keyword>
<dbReference type="Proteomes" id="UP000199421">
    <property type="component" value="Unassembled WGS sequence"/>
</dbReference>
<dbReference type="SUPFAM" id="SSF49464">
    <property type="entry name" value="Carboxypeptidase regulatory domain-like"/>
    <property type="match status" value="1"/>
</dbReference>
<dbReference type="OrthoDB" id="603275at2"/>
<organism evidence="2 3">
    <name type="scientific">Olivibacter domesticus</name>
    <name type="common">Pseudosphingobacterium domesticum</name>
    <dbReference type="NCBI Taxonomy" id="407022"/>
    <lineage>
        <taxon>Bacteria</taxon>
        <taxon>Pseudomonadati</taxon>
        <taxon>Bacteroidota</taxon>
        <taxon>Sphingobacteriia</taxon>
        <taxon>Sphingobacteriales</taxon>
        <taxon>Sphingobacteriaceae</taxon>
        <taxon>Olivibacter</taxon>
    </lineage>
</organism>
<evidence type="ECO:0000313" key="3">
    <source>
        <dbReference type="Proteomes" id="UP000199421"/>
    </source>
</evidence>
<evidence type="ECO:0000256" key="1">
    <source>
        <dbReference type="SAM" id="SignalP"/>
    </source>
</evidence>
<dbReference type="AlphaFoldDB" id="A0A1H7M2L4"/>
<feature type="chain" id="PRO_5011485729" evidence="1">
    <location>
        <begin position="19"/>
        <end position="891"/>
    </location>
</feature>
<name>A0A1H7M2L4_OLID1</name>
<sequence>MKQALLIIFLFTVAAASAQTIQIAGNLKTTTGEAVPYASITLKNSLQHIITYTTSDVNGHFKLSVHDTINIQGKTIEINHLGYKKVSTVLRSGQTLYDIILEDKKINLAEVEIKSPPKIRSKNDTLSYDVGSFTKSEDRSIGDVLKRMPGIEVEESGQIKYNGKNIANLYIDGDDLLNDRYNVGTKTIPHEMVKDIEVLQNHQPIEVMRNKSISDEVAINLKIKEEAKLKMSGQAKIGGGTPNLYDLELNSILFNKKHKMLNVAKANNIGIDLSTDLTAFNAKNMLQAMDNRRPAELLSSGTASTPGLPKERYYFNESASLNANNLTNLKNGFQLKSNIGLFIDNNHLDYNSWNEVYLNNDTIRYSESQDISKKPYLANISLNLKANKKTYYFNNTLKVDLSGQKDASSLNSNNLNIGQLLRTNTYDFSNTLNYIPELKNKNILSVNWYINHYNQPQSLAITPGMNENTFNDSIPFQGINQSTEIPTWFNNVSFGYRLPKGLIKQNYLVGLISEWQHLKSDLELTQANGEQTSFAKSQNNDLYWNRHRFYINPSYEYERGPWESILSIPLAFQGITYSDENFTLQEQHKRFLFNPNWLLKYSVNSEDYIATNYSYSNQIGNINDIYRGAILTNYRNLQTNRTTLQEKDTHNVDVRYNFQRSISMLFMNVGANYSIVSANTINSLEITDNLSQTVQLPFANSTNTFSVNGGISKYIFALDLNVGLRSSWSNTRYNQFLNDQLLPFNNISFVFNPYFETRLLNQISLKYEGKGTWTTSKLISDKVNNSFPNRQINVLDQSLGLSYAPTKDMFMKISGRQLMTKQKNMEKIDYFFTDLSIRYRIDKWKVDLQLDANNLANIKSYEMYSLSANEFAYSHYQLRGRTFLFKLTVRL</sequence>
<dbReference type="InterPro" id="IPR008969">
    <property type="entry name" value="CarboxyPept-like_regulatory"/>
</dbReference>
<dbReference type="STRING" id="407022.SAMN05661044_01844"/>